<dbReference type="SUPFAM" id="SSF54909">
    <property type="entry name" value="Dimeric alpha+beta barrel"/>
    <property type="match status" value="1"/>
</dbReference>
<dbReference type="RefSeq" id="WP_006900948.1">
    <property type="nucleotide sequence ID" value="NZ_BAOQ01000025.1"/>
</dbReference>
<feature type="domain" description="ABM" evidence="1">
    <location>
        <begin position="7"/>
        <end position="97"/>
    </location>
</feature>
<dbReference type="Gene3D" id="3.30.70.100">
    <property type="match status" value="1"/>
</dbReference>
<dbReference type="PROSITE" id="PS51725">
    <property type="entry name" value="ABM"/>
    <property type="match status" value="1"/>
</dbReference>
<dbReference type="PANTHER" id="PTHR33336:SF15">
    <property type="entry name" value="ABM DOMAIN-CONTAINING PROTEIN"/>
    <property type="match status" value="1"/>
</dbReference>
<comment type="caution">
    <text evidence="2">The sequence shown here is derived from an EMBL/GenBank/DDBJ whole genome shotgun (WGS) entry which is preliminary data.</text>
</comment>
<sequence>MPDTQPVVVVAVFVPRPGKRDEVEAAVRNAVAATHADDRGCELYAAHESIRGREGIVIIEKWASAEELQMHGSGKAFADLTAAVGDLLAEPLDVTVLKPIPAGDPKLGAL</sequence>
<evidence type="ECO:0000313" key="3">
    <source>
        <dbReference type="Proteomes" id="UP000035021"/>
    </source>
</evidence>
<reference evidence="2 3" key="1">
    <citation type="submission" date="2013-02" db="EMBL/GenBank/DDBJ databases">
        <title>Whole genome shotgun sequence of Gordonia paraffinivorans NBRC 108238.</title>
        <authorList>
            <person name="Isaki-Nakamura S."/>
            <person name="Hosoyama A."/>
            <person name="Tsuchikane K."/>
            <person name="Ando Y."/>
            <person name="Baba S."/>
            <person name="Ohji S."/>
            <person name="Hamada M."/>
            <person name="Tamura T."/>
            <person name="Yamazoe A."/>
            <person name="Yamazaki S."/>
            <person name="Fujita N."/>
        </authorList>
    </citation>
    <scope>NUCLEOTIDE SEQUENCE [LARGE SCALE GENOMIC DNA]</scope>
    <source>
        <strain evidence="2 3">NBRC 108238</strain>
    </source>
</reference>
<dbReference type="Pfam" id="PF03992">
    <property type="entry name" value="ABM"/>
    <property type="match status" value="1"/>
</dbReference>
<evidence type="ECO:0000313" key="2">
    <source>
        <dbReference type="EMBL" id="GAC84720.1"/>
    </source>
</evidence>
<dbReference type="InterPro" id="IPR011008">
    <property type="entry name" value="Dimeric_a/b-barrel"/>
</dbReference>
<dbReference type="EMBL" id="BAOQ01000025">
    <property type="protein sequence ID" value="GAC84720.1"/>
    <property type="molecule type" value="Genomic_DNA"/>
</dbReference>
<dbReference type="Proteomes" id="UP000035021">
    <property type="component" value="Unassembled WGS sequence"/>
</dbReference>
<keyword evidence="3" id="KW-1185">Reference proteome</keyword>
<proteinExistence type="predicted"/>
<dbReference type="PANTHER" id="PTHR33336">
    <property type="entry name" value="QUINOL MONOOXYGENASE YGIN-RELATED"/>
    <property type="match status" value="1"/>
</dbReference>
<dbReference type="InterPro" id="IPR050744">
    <property type="entry name" value="AI-2_Isomerase_LsrG"/>
</dbReference>
<evidence type="ECO:0000259" key="1">
    <source>
        <dbReference type="PROSITE" id="PS51725"/>
    </source>
</evidence>
<accession>A0ABQ0IMD2</accession>
<protein>
    <recommendedName>
        <fullName evidence="1">ABM domain-containing protein</fullName>
    </recommendedName>
</protein>
<organism evidence="2 3">
    <name type="scientific">Gordonia paraffinivorans NBRC 108238</name>
    <dbReference type="NCBI Taxonomy" id="1223543"/>
    <lineage>
        <taxon>Bacteria</taxon>
        <taxon>Bacillati</taxon>
        <taxon>Actinomycetota</taxon>
        <taxon>Actinomycetes</taxon>
        <taxon>Mycobacteriales</taxon>
        <taxon>Gordoniaceae</taxon>
        <taxon>Gordonia</taxon>
    </lineage>
</organism>
<dbReference type="InterPro" id="IPR007138">
    <property type="entry name" value="ABM_dom"/>
</dbReference>
<name>A0ABQ0IMD2_9ACTN</name>
<gene>
    <name evidence="2" type="ORF">GP2_025_00390</name>
</gene>